<reference evidence="3 4" key="1">
    <citation type="submission" date="2021-04" db="EMBL/GenBank/DDBJ databases">
        <title>Nocardia tengchongensis.</title>
        <authorList>
            <person name="Zhuang k."/>
            <person name="Ran Y."/>
            <person name="Li W."/>
        </authorList>
    </citation>
    <scope>NUCLEOTIDE SEQUENCE [LARGE SCALE GENOMIC DNA]</scope>
    <source>
        <strain evidence="3 4">CFH S0057</strain>
    </source>
</reference>
<organism evidence="3 4">
    <name type="scientific">Nocardia tengchongensis</name>
    <dbReference type="NCBI Taxonomy" id="2055889"/>
    <lineage>
        <taxon>Bacteria</taxon>
        <taxon>Bacillati</taxon>
        <taxon>Actinomycetota</taxon>
        <taxon>Actinomycetes</taxon>
        <taxon>Mycobacteriales</taxon>
        <taxon>Nocardiaceae</taxon>
        <taxon>Nocardia</taxon>
    </lineage>
</organism>
<evidence type="ECO:0000256" key="1">
    <source>
        <dbReference type="SAM" id="MobiDB-lite"/>
    </source>
</evidence>
<evidence type="ECO:0000313" key="4">
    <source>
        <dbReference type="Proteomes" id="UP000683310"/>
    </source>
</evidence>
<dbReference type="InterPro" id="IPR043426">
    <property type="entry name" value="MltB-like"/>
</dbReference>
<dbReference type="PANTHER" id="PTHR30163">
    <property type="entry name" value="MEMBRANE-BOUND LYTIC MUREIN TRANSGLYCOSYLASE B"/>
    <property type="match status" value="1"/>
</dbReference>
<name>A0ABX8CY71_9NOCA</name>
<proteinExistence type="predicted"/>
<dbReference type="Gene3D" id="1.10.530.10">
    <property type="match status" value="1"/>
</dbReference>
<feature type="region of interest" description="Disordered" evidence="1">
    <location>
        <begin position="87"/>
        <end position="111"/>
    </location>
</feature>
<keyword evidence="3" id="KW-0808">Transferase</keyword>
<dbReference type="Pfam" id="PF13406">
    <property type="entry name" value="SLT_2"/>
    <property type="match status" value="1"/>
</dbReference>
<dbReference type="InterPro" id="IPR023346">
    <property type="entry name" value="Lysozyme-like_dom_sf"/>
</dbReference>
<sequence length="294" mass="30773">MEGHHTVGRHRKPPVPRVRRGSVIALTGLVPAGLATVTGAGDGHLTDKLAATVQHQFDGDEDQLPQPEAAPPAAAPEPLLHEAKQVAPVGPPEVKSVALPEGRVPSTRPAGPLGMPGIAHDAYENAERVLAVENPTCNMPWNLLAGIGRVESTHGFGGKVDDDGNPLQPIYGPILDGSLYGNNVIATSEGGDLDGLSGSYRRAVGPMQFLPETWRKYAADGNGDGIADPQNIYDATLTAGKYLCSGGLDMRDPGQQTRAILRYNNSMAYVANVMAWETAYGSGIAPAAAALPRI</sequence>
<evidence type="ECO:0000313" key="3">
    <source>
        <dbReference type="EMBL" id="QVI24823.1"/>
    </source>
</evidence>
<feature type="domain" description="Transglycosylase SLT" evidence="2">
    <location>
        <begin position="185"/>
        <end position="248"/>
    </location>
</feature>
<accession>A0ABX8CY71</accession>
<keyword evidence="4" id="KW-1185">Reference proteome</keyword>
<dbReference type="EMBL" id="CP074371">
    <property type="protein sequence ID" value="QVI24823.1"/>
    <property type="molecule type" value="Genomic_DNA"/>
</dbReference>
<dbReference type="SUPFAM" id="SSF53955">
    <property type="entry name" value="Lysozyme-like"/>
    <property type="match status" value="1"/>
</dbReference>
<gene>
    <name evidence="3" type="ORF">KHQ06_12310</name>
</gene>
<dbReference type="Proteomes" id="UP000683310">
    <property type="component" value="Chromosome"/>
</dbReference>
<dbReference type="InterPro" id="IPR031304">
    <property type="entry name" value="SLT_2"/>
</dbReference>
<dbReference type="EC" id="2.4.-.-" evidence="3"/>
<protein>
    <submittedName>
        <fullName evidence="3">Lytic murein transglycosylase</fullName>
        <ecNumber evidence="3">2.4.-.-</ecNumber>
    </submittedName>
</protein>
<keyword evidence="3" id="KW-0328">Glycosyltransferase</keyword>
<evidence type="ECO:0000259" key="2">
    <source>
        <dbReference type="Pfam" id="PF13406"/>
    </source>
</evidence>
<dbReference type="CDD" id="cd13399">
    <property type="entry name" value="Slt35-like"/>
    <property type="match status" value="1"/>
</dbReference>
<dbReference type="PANTHER" id="PTHR30163:SF8">
    <property type="entry name" value="LYTIC MUREIN TRANSGLYCOSYLASE"/>
    <property type="match status" value="1"/>
</dbReference>
<dbReference type="GO" id="GO:0016757">
    <property type="term" value="F:glycosyltransferase activity"/>
    <property type="evidence" value="ECO:0007669"/>
    <property type="project" value="UniProtKB-KW"/>
</dbReference>